<protein>
    <submittedName>
        <fullName evidence="1">Uncharacterized protein</fullName>
    </submittedName>
</protein>
<dbReference type="EMBL" id="CASHSV030000044">
    <property type="protein sequence ID" value="CAJ2644903.1"/>
    <property type="molecule type" value="Genomic_DNA"/>
</dbReference>
<sequence>MLILLTYRRAKAGKATTKRALDSGKILKKPQKISNISNPSRKTSSSRTEEMQREVLEQERRRRSHSKASQEKWFRLSIMSFITLWQDHIGSLIPGIEKALNDKLSTSNLKIEALIFTRLVLSSHSPDVFHPYIKHA</sequence>
<organism evidence="1 2">
    <name type="scientific">Trifolium pratense</name>
    <name type="common">Red clover</name>
    <dbReference type="NCBI Taxonomy" id="57577"/>
    <lineage>
        <taxon>Eukaryota</taxon>
        <taxon>Viridiplantae</taxon>
        <taxon>Streptophyta</taxon>
        <taxon>Embryophyta</taxon>
        <taxon>Tracheophyta</taxon>
        <taxon>Spermatophyta</taxon>
        <taxon>Magnoliopsida</taxon>
        <taxon>eudicotyledons</taxon>
        <taxon>Gunneridae</taxon>
        <taxon>Pentapetalae</taxon>
        <taxon>rosids</taxon>
        <taxon>fabids</taxon>
        <taxon>Fabales</taxon>
        <taxon>Fabaceae</taxon>
        <taxon>Papilionoideae</taxon>
        <taxon>50 kb inversion clade</taxon>
        <taxon>NPAAA clade</taxon>
        <taxon>Hologalegina</taxon>
        <taxon>IRL clade</taxon>
        <taxon>Trifolieae</taxon>
        <taxon>Trifolium</taxon>
    </lineage>
</organism>
<reference evidence="1" key="1">
    <citation type="submission" date="2023-10" db="EMBL/GenBank/DDBJ databases">
        <authorList>
            <person name="Rodriguez Cubillos JULIANA M."/>
            <person name="De Vega J."/>
        </authorList>
    </citation>
    <scope>NUCLEOTIDE SEQUENCE</scope>
</reference>
<accession>A0ACB0JMK7</accession>
<gene>
    <name evidence="1" type="ORF">MILVUS5_LOCUS13861</name>
</gene>
<name>A0ACB0JMK7_TRIPR</name>
<keyword evidence="2" id="KW-1185">Reference proteome</keyword>
<proteinExistence type="predicted"/>
<evidence type="ECO:0000313" key="1">
    <source>
        <dbReference type="EMBL" id="CAJ2644903.1"/>
    </source>
</evidence>
<dbReference type="Proteomes" id="UP001177021">
    <property type="component" value="Unassembled WGS sequence"/>
</dbReference>
<comment type="caution">
    <text evidence="1">The sequence shown here is derived from an EMBL/GenBank/DDBJ whole genome shotgun (WGS) entry which is preliminary data.</text>
</comment>
<evidence type="ECO:0000313" key="2">
    <source>
        <dbReference type="Proteomes" id="UP001177021"/>
    </source>
</evidence>